<protein>
    <submittedName>
        <fullName evidence="1">Uncharacterized protein</fullName>
    </submittedName>
</protein>
<evidence type="ECO:0000313" key="2">
    <source>
        <dbReference type="Proteomes" id="UP000054843"/>
    </source>
</evidence>
<accession>A0A0V1MDJ8</accession>
<sequence length="80" mass="9269">MVQMDKEQNSIIMTRLHFAFAFAFSKRIEASTMQLDGRRPLVVNAAVAQHYHCLFQRLCVEGDKILISAKLIAYKRKEQL</sequence>
<keyword evidence="2" id="KW-1185">Reference proteome</keyword>
<dbReference type="EMBL" id="JYDO01000123">
    <property type="protein sequence ID" value="KRZ69995.1"/>
    <property type="molecule type" value="Genomic_DNA"/>
</dbReference>
<proteinExistence type="predicted"/>
<evidence type="ECO:0000313" key="1">
    <source>
        <dbReference type="EMBL" id="KRZ69995.1"/>
    </source>
</evidence>
<name>A0A0V1MDJ8_9BILA</name>
<comment type="caution">
    <text evidence="1">The sequence shown here is derived from an EMBL/GenBank/DDBJ whole genome shotgun (WGS) entry which is preliminary data.</text>
</comment>
<dbReference type="AlphaFoldDB" id="A0A0V1MDJ8"/>
<reference evidence="1 2" key="1">
    <citation type="submission" date="2015-01" db="EMBL/GenBank/DDBJ databases">
        <title>Evolution of Trichinella species and genotypes.</title>
        <authorList>
            <person name="Korhonen P.K."/>
            <person name="Edoardo P."/>
            <person name="Giuseppe L.R."/>
            <person name="Gasser R.B."/>
        </authorList>
    </citation>
    <scope>NUCLEOTIDE SEQUENCE [LARGE SCALE GENOMIC DNA]</scope>
    <source>
        <strain evidence="1">ISS1980</strain>
    </source>
</reference>
<gene>
    <name evidence="1" type="ORF">T10_3042</name>
</gene>
<organism evidence="1 2">
    <name type="scientific">Trichinella papuae</name>
    <dbReference type="NCBI Taxonomy" id="268474"/>
    <lineage>
        <taxon>Eukaryota</taxon>
        <taxon>Metazoa</taxon>
        <taxon>Ecdysozoa</taxon>
        <taxon>Nematoda</taxon>
        <taxon>Enoplea</taxon>
        <taxon>Dorylaimia</taxon>
        <taxon>Trichinellida</taxon>
        <taxon>Trichinellidae</taxon>
        <taxon>Trichinella</taxon>
    </lineage>
</organism>
<dbReference type="Proteomes" id="UP000054843">
    <property type="component" value="Unassembled WGS sequence"/>
</dbReference>